<dbReference type="EMBL" id="JAGSGD010000001">
    <property type="protein sequence ID" value="MBR7618241.1"/>
    <property type="molecule type" value="Genomic_DNA"/>
</dbReference>
<feature type="region of interest" description="Disordered" evidence="5">
    <location>
        <begin position="121"/>
        <end position="152"/>
    </location>
</feature>
<evidence type="ECO:0000256" key="3">
    <source>
        <dbReference type="ARBA" id="ARBA00023237"/>
    </source>
</evidence>
<dbReference type="InterPro" id="IPR050330">
    <property type="entry name" value="Bact_OuterMem_StrucFunc"/>
</dbReference>
<evidence type="ECO:0000313" key="8">
    <source>
        <dbReference type="Proteomes" id="UP000622580"/>
    </source>
</evidence>
<proteinExistence type="predicted"/>
<dbReference type="RefSeq" id="WP_215338122.1">
    <property type="nucleotide sequence ID" value="NZ_JAGSGD010000001.1"/>
</dbReference>
<sequence length="152" mass="15506">MTTVHGLGAAVLVVAILGAGCTTMTSPRDRIVKREAPCADVTVDIYFEPDSAAVTKEGRAVLRAAADQAKGCQVDKVLVLGLADAAGAPAANLELSKQRAASVTKALRATGLPAGEVDLTAAGQSGSVTASGDNRPLRRRADVTLKLSSPRK</sequence>
<reference evidence="7" key="1">
    <citation type="submission" date="2021-04" db="EMBL/GenBank/DDBJ databases">
        <title>Draft genome assembly of strain Phenylobacterium sp. 20VBR1 using MiniION and Illumina platforms.</title>
        <authorList>
            <person name="Thomas F.A."/>
            <person name="Krishnan K.P."/>
            <person name="Sinha R.K."/>
        </authorList>
    </citation>
    <scope>NUCLEOTIDE SEQUENCE</scope>
    <source>
        <strain evidence="7">20VBR1</strain>
    </source>
</reference>
<dbReference type="Gene3D" id="3.30.1330.60">
    <property type="entry name" value="OmpA-like domain"/>
    <property type="match status" value="1"/>
</dbReference>
<keyword evidence="8" id="KW-1185">Reference proteome</keyword>
<accession>A0A941HUL9</accession>
<name>A0A941HUL9_9CAUL</name>
<feature type="domain" description="OmpA-like" evidence="6">
    <location>
        <begin position="34"/>
        <end position="149"/>
    </location>
</feature>
<dbReference type="InterPro" id="IPR006664">
    <property type="entry name" value="OMP_bac"/>
</dbReference>
<evidence type="ECO:0000313" key="7">
    <source>
        <dbReference type="EMBL" id="MBR7618241.1"/>
    </source>
</evidence>
<dbReference type="PRINTS" id="PR01021">
    <property type="entry name" value="OMPADOMAIN"/>
</dbReference>
<keyword evidence="2 4" id="KW-0472">Membrane</keyword>
<dbReference type="InterPro" id="IPR036737">
    <property type="entry name" value="OmpA-like_sf"/>
</dbReference>
<dbReference type="GO" id="GO:0009279">
    <property type="term" value="C:cell outer membrane"/>
    <property type="evidence" value="ECO:0007669"/>
    <property type="project" value="UniProtKB-SubCell"/>
</dbReference>
<dbReference type="Pfam" id="PF00691">
    <property type="entry name" value="OmpA"/>
    <property type="match status" value="1"/>
</dbReference>
<comment type="subcellular location">
    <subcellularLocation>
        <location evidence="1">Cell outer membrane</location>
    </subcellularLocation>
</comment>
<evidence type="ECO:0000256" key="5">
    <source>
        <dbReference type="SAM" id="MobiDB-lite"/>
    </source>
</evidence>
<keyword evidence="3" id="KW-0998">Cell outer membrane</keyword>
<evidence type="ECO:0000256" key="4">
    <source>
        <dbReference type="PROSITE-ProRule" id="PRU00473"/>
    </source>
</evidence>
<dbReference type="PANTHER" id="PTHR30329">
    <property type="entry name" value="STATOR ELEMENT OF FLAGELLAR MOTOR COMPLEX"/>
    <property type="match status" value="1"/>
</dbReference>
<feature type="compositionally biased region" description="Polar residues" evidence="5">
    <location>
        <begin position="122"/>
        <end position="132"/>
    </location>
</feature>
<dbReference type="AlphaFoldDB" id="A0A941HUL9"/>
<evidence type="ECO:0000256" key="2">
    <source>
        <dbReference type="ARBA" id="ARBA00023136"/>
    </source>
</evidence>
<comment type="caution">
    <text evidence="7">The sequence shown here is derived from an EMBL/GenBank/DDBJ whole genome shotgun (WGS) entry which is preliminary data.</text>
</comment>
<dbReference type="SUPFAM" id="SSF103088">
    <property type="entry name" value="OmpA-like"/>
    <property type="match status" value="1"/>
</dbReference>
<protein>
    <submittedName>
        <fullName evidence="7">OmpA family protein</fullName>
    </submittedName>
</protein>
<dbReference type="PROSITE" id="PS51123">
    <property type="entry name" value="OMPA_2"/>
    <property type="match status" value="1"/>
</dbReference>
<organism evidence="7 8">
    <name type="scientific">Phenylobacterium glaciei</name>
    <dbReference type="NCBI Taxonomy" id="2803784"/>
    <lineage>
        <taxon>Bacteria</taxon>
        <taxon>Pseudomonadati</taxon>
        <taxon>Pseudomonadota</taxon>
        <taxon>Alphaproteobacteria</taxon>
        <taxon>Caulobacterales</taxon>
        <taxon>Caulobacteraceae</taxon>
        <taxon>Phenylobacterium</taxon>
    </lineage>
</organism>
<gene>
    <name evidence="7" type="ORF">JKL49_02470</name>
</gene>
<dbReference type="Proteomes" id="UP000622580">
    <property type="component" value="Unassembled WGS sequence"/>
</dbReference>
<dbReference type="PANTHER" id="PTHR30329:SF21">
    <property type="entry name" value="LIPOPROTEIN YIAD-RELATED"/>
    <property type="match status" value="1"/>
</dbReference>
<evidence type="ECO:0000256" key="1">
    <source>
        <dbReference type="ARBA" id="ARBA00004442"/>
    </source>
</evidence>
<dbReference type="InterPro" id="IPR006665">
    <property type="entry name" value="OmpA-like"/>
</dbReference>
<evidence type="ECO:0000259" key="6">
    <source>
        <dbReference type="PROSITE" id="PS51123"/>
    </source>
</evidence>